<evidence type="ECO:0000313" key="12">
    <source>
        <dbReference type="EMBL" id="KTQ85693.1"/>
    </source>
</evidence>
<sequence>MNDILGQLKGVVDALGATVLLPILIFVIALVLGAKPGRAFRAGLTIGVAFVGINLVLGLMLTTLGQVAQAIVTNTGMHRDIVDVGWPSAAAIAFGSSVGLWVIPIGIIVNVALLFSGLTRTLNVDVWNFWHFAFVGSLVTAATGSLGYGLIAAALMAALSLVLADWTAKGVQRFYGVPGVSVPHLASAQIVPVAIGLNWLMDRIPGVRDIRIDTETVQRRLGVFGEPIVMGLAIGLVLGLAAYAGSGDWGAVLTRSLQTGVNLAAVMLLLPRMVKILMEGLIPVSEAARSFVQKRAGDREIHVGLDSAILIGHPAAIASSLILVPVAILLSLILPGNRIILFADLAVIPFVVAMAAPIVNGNVFRMVVIGTVTLILGFYVGMALSPLMTATAQASGFAIPPEASAITSVVDGFLYIPYLVIEAAEGLGLLGLGLVLLAILALLFAYRAAPRAFEKLAGADDPAEASSVSDRAAPSVAARR</sequence>
<evidence type="ECO:0000256" key="10">
    <source>
        <dbReference type="SAM" id="Phobius"/>
    </source>
</evidence>
<feature type="transmembrane region" description="Helical" evidence="10">
    <location>
        <begin position="88"/>
        <end position="117"/>
    </location>
</feature>
<evidence type="ECO:0000313" key="13">
    <source>
        <dbReference type="Proteomes" id="UP000078272"/>
    </source>
</evidence>
<dbReference type="Proteomes" id="UP000078272">
    <property type="component" value="Unassembled WGS sequence"/>
</dbReference>
<evidence type="ECO:0000256" key="1">
    <source>
        <dbReference type="ARBA" id="ARBA00004651"/>
    </source>
</evidence>
<feature type="domain" description="PTS EIIC type-2" evidence="11">
    <location>
        <begin position="9"/>
        <end position="447"/>
    </location>
</feature>
<dbReference type="AlphaFoldDB" id="A0A175R5R5"/>
<dbReference type="PANTHER" id="PTHR37324:SF2">
    <property type="entry name" value="PTS SYSTEM GALACTITOL-SPECIFIC EIIC COMPONENT"/>
    <property type="match status" value="1"/>
</dbReference>
<evidence type="ECO:0000256" key="9">
    <source>
        <dbReference type="SAM" id="MobiDB-lite"/>
    </source>
</evidence>
<dbReference type="RefSeq" id="WP_058636344.1">
    <property type="nucleotide sequence ID" value="NZ_LDPZ01000054.1"/>
</dbReference>
<feature type="transmembrane region" description="Helical" evidence="10">
    <location>
        <begin position="44"/>
        <end position="68"/>
    </location>
</feature>
<feature type="transmembrane region" description="Helical" evidence="10">
    <location>
        <begin position="221"/>
        <end position="243"/>
    </location>
</feature>
<evidence type="ECO:0000256" key="8">
    <source>
        <dbReference type="ARBA" id="ARBA00023136"/>
    </source>
</evidence>
<dbReference type="PATRIC" id="fig|401562.3.peg.3951"/>
<feature type="transmembrane region" description="Helical" evidence="10">
    <location>
        <begin position="366"/>
        <end position="388"/>
    </location>
</feature>
<keyword evidence="4" id="KW-0762">Sugar transport</keyword>
<feature type="transmembrane region" description="Helical" evidence="10">
    <location>
        <begin position="308"/>
        <end position="333"/>
    </location>
</feature>
<evidence type="ECO:0000256" key="2">
    <source>
        <dbReference type="ARBA" id="ARBA00022448"/>
    </source>
</evidence>
<feature type="transmembrane region" description="Helical" evidence="10">
    <location>
        <begin position="339"/>
        <end position="359"/>
    </location>
</feature>
<gene>
    <name evidence="12" type="ORF">NS226_19195</name>
</gene>
<keyword evidence="6 10" id="KW-0812">Transmembrane</keyword>
<reference evidence="12 13" key="1">
    <citation type="journal article" date="2016" name="Front. Microbiol.">
        <title>Genomic Resource of Rice Seed Associated Bacteria.</title>
        <authorList>
            <person name="Midha S."/>
            <person name="Bansal K."/>
            <person name="Sharma S."/>
            <person name="Kumar N."/>
            <person name="Patil P.P."/>
            <person name="Chaudhry V."/>
            <person name="Patil P.B."/>
        </authorList>
    </citation>
    <scope>NUCLEOTIDE SEQUENCE [LARGE SCALE GENOMIC DNA]</scope>
    <source>
        <strain evidence="12 13">NS226</strain>
    </source>
</reference>
<organism evidence="12 13">
    <name type="scientific">Aureimonas ureilytica</name>
    <dbReference type="NCBI Taxonomy" id="401562"/>
    <lineage>
        <taxon>Bacteria</taxon>
        <taxon>Pseudomonadati</taxon>
        <taxon>Pseudomonadota</taxon>
        <taxon>Alphaproteobacteria</taxon>
        <taxon>Hyphomicrobiales</taxon>
        <taxon>Aurantimonadaceae</taxon>
        <taxon>Aureimonas</taxon>
    </lineage>
</organism>
<name>A0A175R5R5_9HYPH</name>
<dbReference type="OrthoDB" id="9787936at2"/>
<dbReference type="GO" id="GO:0005886">
    <property type="term" value="C:plasma membrane"/>
    <property type="evidence" value="ECO:0007669"/>
    <property type="project" value="UniProtKB-SubCell"/>
</dbReference>
<dbReference type="STRING" id="401562.NS365_20730"/>
<evidence type="ECO:0000256" key="3">
    <source>
        <dbReference type="ARBA" id="ARBA00022475"/>
    </source>
</evidence>
<evidence type="ECO:0000256" key="6">
    <source>
        <dbReference type="ARBA" id="ARBA00022692"/>
    </source>
</evidence>
<dbReference type="PANTHER" id="PTHR37324">
    <property type="entry name" value="PTS SYSTEM GALACTITOL-SPECIFIC EIIC COMPONENT"/>
    <property type="match status" value="1"/>
</dbReference>
<dbReference type="GO" id="GO:0009401">
    <property type="term" value="P:phosphoenolpyruvate-dependent sugar phosphotransferase system"/>
    <property type="evidence" value="ECO:0007669"/>
    <property type="project" value="UniProtKB-KW"/>
</dbReference>
<evidence type="ECO:0000256" key="4">
    <source>
        <dbReference type="ARBA" id="ARBA00022597"/>
    </source>
</evidence>
<evidence type="ECO:0000256" key="5">
    <source>
        <dbReference type="ARBA" id="ARBA00022683"/>
    </source>
</evidence>
<keyword evidence="2" id="KW-0813">Transport</keyword>
<dbReference type="Pfam" id="PF03611">
    <property type="entry name" value="EIIC-GAT"/>
    <property type="match status" value="1"/>
</dbReference>
<keyword evidence="3" id="KW-1003">Cell membrane</keyword>
<dbReference type="EMBL" id="LDPZ01000054">
    <property type="protein sequence ID" value="KTQ85693.1"/>
    <property type="molecule type" value="Genomic_DNA"/>
</dbReference>
<keyword evidence="8 10" id="KW-0472">Membrane</keyword>
<dbReference type="PIRSF" id="PIRSF006304">
    <property type="entry name" value="GatC"/>
    <property type="match status" value="1"/>
</dbReference>
<evidence type="ECO:0000259" key="11">
    <source>
        <dbReference type="PROSITE" id="PS51104"/>
    </source>
</evidence>
<feature type="transmembrane region" description="Helical" evidence="10">
    <location>
        <begin position="427"/>
        <end position="446"/>
    </location>
</feature>
<keyword evidence="5" id="KW-0598">Phosphotransferase system</keyword>
<feature type="region of interest" description="Disordered" evidence="9">
    <location>
        <begin position="458"/>
        <end position="480"/>
    </location>
</feature>
<dbReference type="InterPro" id="IPR013853">
    <property type="entry name" value="EIIC-GAT"/>
</dbReference>
<proteinExistence type="predicted"/>
<dbReference type="PROSITE" id="PS51104">
    <property type="entry name" value="PTS_EIIC_TYPE_2"/>
    <property type="match status" value="1"/>
</dbReference>
<comment type="subcellular location">
    <subcellularLocation>
        <location evidence="1">Cell membrane</location>
        <topology evidence="1">Multi-pass membrane protein</topology>
    </subcellularLocation>
</comment>
<dbReference type="InterPro" id="IPR004703">
    <property type="entry name" value="PTS_sugar-sp_permease"/>
</dbReference>
<accession>A0A175R5R5</accession>
<keyword evidence="7 10" id="KW-1133">Transmembrane helix</keyword>
<feature type="transmembrane region" description="Helical" evidence="10">
    <location>
        <begin position="129"/>
        <end position="162"/>
    </location>
</feature>
<dbReference type="GO" id="GO:0015577">
    <property type="term" value="F:galactitol transmembrane transporter activity"/>
    <property type="evidence" value="ECO:0007669"/>
    <property type="project" value="InterPro"/>
</dbReference>
<dbReference type="InterPro" id="IPR013014">
    <property type="entry name" value="PTS_EIIC_2"/>
</dbReference>
<feature type="transmembrane region" description="Helical" evidence="10">
    <location>
        <begin position="182"/>
        <end position="200"/>
    </location>
</feature>
<protein>
    <submittedName>
        <fullName evidence="12">DNA mismatch repair protein MutT</fullName>
    </submittedName>
</protein>
<feature type="transmembrane region" description="Helical" evidence="10">
    <location>
        <begin position="12"/>
        <end position="32"/>
    </location>
</feature>
<comment type="caution">
    <text evidence="12">The sequence shown here is derived from an EMBL/GenBank/DDBJ whole genome shotgun (WGS) entry which is preliminary data.</text>
</comment>
<evidence type="ECO:0000256" key="7">
    <source>
        <dbReference type="ARBA" id="ARBA00022989"/>
    </source>
</evidence>